<dbReference type="PANTHER" id="PTHR33870">
    <property type="entry name" value="CARDIOMYOPATHY-ASSOCIATED PROTEIN"/>
    <property type="match status" value="1"/>
</dbReference>
<evidence type="ECO:0000313" key="4">
    <source>
        <dbReference type="RefSeq" id="XP_010921032.1"/>
    </source>
</evidence>
<feature type="compositionally biased region" description="Polar residues" evidence="1">
    <location>
        <begin position="284"/>
        <end position="297"/>
    </location>
</feature>
<feature type="region of interest" description="Disordered" evidence="1">
    <location>
        <begin position="235"/>
        <end position="260"/>
    </location>
</feature>
<dbReference type="OrthoDB" id="770993at2759"/>
<feature type="transmembrane region" description="Helical" evidence="2">
    <location>
        <begin position="56"/>
        <end position="75"/>
    </location>
</feature>
<dbReference type="InParanoid" id="A0A6I9R5L0"/>
<name>A0A6I9R5L0_ELAGV</name>
<feature type="region of interest" description="Disordered" evidence="1">
    <location>
        <begin position="492"/>
        <end position="580"/>
    </location>
</feature>
<organism evidence="3 4">
    <name type="scientific">Elaeis guineensis var. tenera</name>
    <name type="common">Oil palm</name>
    <dbReference type="NCBI Taxonomy" id="51953"/>
    <lineage>
        <taxon>Eukaryota</taxon>
        <taxon>Viridiplantae</taxon>
        <taxon>Streptophyta</taxon>
        <taxon>Embryophyta</taxon>
        <taxon>Tracheophyta</taxon>
        <taxon>Spermatophyta</taxon>
        <taxon>Magnoliopsida</taxon>
        <taxon>Liliopsida</taxon>
        <taxon>Arecaceae</taxon>
        <taxon>Arecoideae</taxon>
        <taxon>Cocoseae</taxon>
        <taxon>Elaeidinae</taxon>
        <taxon>Elaeis</taxon>
    </lineage>
</organism>
<evidence type="ECO:0000313" key="3">
    <source>
        <dbReference type="Proteomes" id="UP000504607"/>
    </source>
</evidence>
<sequence>MIILKKKLQEKDMAFGVKEIILYIRRSNYRLFCNHLFIISFFIVILYRFFPSLFALLVTSSPITICTALLLGIILTCGDKKKTEIDEDRKTQRFSHQAGAFANVESRRGVKKMMVREAASHDEGATGNSKARAQNDRHGSFDTCLAANSSIKQNTKRAYGEKKASEESKIHDCGFTNEKEVSVGLAKGVLKTREDIGSLTTSDQKNSKGLKVESDKPMLNTHRHSTLREAWDHLNRHDASSSSESDQAECSSPDAASMPDIMPMLDELHPLLDSEPLQPTLISKENSDVASIQSSDVGSVEEEAENQEDEDDEEVQDEKDAKTKSLVSWTADDQKNLVELGKSEMERNQRLESLIARRRTRKFLEKNLIYLDNNDSPPSIEDLSRFQIEIPSVFPQRQNPFDLPYDSDEIPLSAPPRLVPRQNPFDLPLNQVYESNSPSIENLSHQEAVTNPQRDILLRRHDSFHSGASFPGDLREERHASRLKPYFVAEKKDEEETDFNVPRRSIEGHDSTISSPKSYTVQEPLTNHDSSPPERGSQSSEGVDEVDVKQVQSKEAKEAVDGHITYPVYDSSSSATDKTN</sequence>
<keyword evidence="2" id="KW-0812">Transmembrane</keyword>
<feature type="compositionally biased region" description="Acidic residues" evidence="1">
    <location>
        <begin position="299"/>
        <end position="317"/>
    </location>
</feature>
<feature type="compositionally biased region" description="Polar residues" evidence="1">
    <location>
        <begin position="511"/>
        <end position="541"/>
    </location>
</feature>
<feature type="compositionally biased region" description="Polar residues" evidence="1">
    <location>
        <begin position="570"/>
        <end position="580"/>
    </location>
</feature>
<dbReference type="Proteomes" id="UP000504607">
    <property type="component" value="Chromosome 5"/>
</dbReference>
<keyword evidence="3" id="KW-1185">Reference proteome</keyword>
<feature type="transmembrane region" description="Helical" evidence="2">
    <location>
        <begin position="31"/>
        <end position="50"/>
    </location>
</feature>
<reference evidence="4" key="1">
    <citation type="submission" date="2025-08" db="UniProtKB">
        <authorList>
            <consortium name="RefSeq"/>
        </authorList>
    </citation>
    <scope>IDENTIFICATION</scope>
</reference>
<dbReference type="AlphaFoldDB" id="A0A6I9R5L0"/>
<proteinExistence type="predicted"/>
<protein>
    <submittedName>
        <fullName evidence="4">Uncharacterized protein LOC105044739</fullName>
    </submittedName>
</protein>
<feature type="region of interest" description="Disordered" evidence="1">
    <location>
        <begin position="284"/>
        <end position="326"/>
    </location>
</feature>
<evidence type="ECO:0000256" key="1">
    <source>
        <dbReference type="SAM" id="MobiDB-lite"/>
    </source>
</evidence>
<accession>A0A6I9R5L0</accession>
<keyword evidence="2" id="KW-1133">Transmembrane helix</keyword>
<dbReference type="PANTHER" id="PTHR33870:SF4">
    <property type="entry name" value="CARDIOMYOPATHY-ASSOCIATED PROTEIN"/>
    <property type="match status" value="1"/>
</dbReference>
<feature type="region of interest" description="Disordered" evidence="1">
    <location>
        <begin position="199"/>
        <end position="221"/>
    </location>
</feature>
<evidence type="ECO:0000256" key="2">
    <source>
        <dbReference type="SAM" id="Phobius"/>
    </source>
</evidence>
<keyword evidence="2" id="KW-0472">Membrane</keyword>
<gene>
    <name evidence="4" type="primary">LOC105044739</name>
</gene>
<feature type="compositionally biased region" description="Low complexity" evidence="1">
    <location>
        <begin position="240"/>
        <end position="252"/>
    </location>
</feature>
<feature type="compositionally biased region" description="Basic and acidic residues" evidence="1">
    <location>
        <begin position="546"/>
        <end position="561"/>
    </location>
</feature>
<dbReference type="RefSeq" id="XP_010921032.1">
    <property type="nucleotide sequence ID" value="XM_010922730.3"/>
</dbReference>